<proteinExistence type="predicted"/>
<feature type="compositionally biased region" description="Basic and acidic residues" evidence="12">
    <location>
        <begin position="963"/>
        <end position="972"/>
    </location>
</feature>
<feature type="region of interest" description="Disordered" evidence="12">
    <location>
        <begin position="676"/>
        <end position="893"/>
    </location>
</feature>
<feature type="compositionally biased region" description="Low complexity" evidence="12">
    <location>
        <begin position="796"/>
        <end position="812"/>
    </location>
</feature>
<dbReference type="Gene3D" id="3.30.565.10">
    <property type="entry name" value="Histidine kinase-like ATPase, C-terminal domain"/>
    <property type="match status" value="1"/>
</dbReference>
<evidence type="ECO:0000259" key="14">
    <source>
        <dbReference type="PROSITE" id="PS50109"/>
    </source>
</evidence>
<dbReference type="InterPro" id="IPR003594">
    <property type="entry name" value="HATPase_dom"/>
</dbReference>
<dbReference type="RefSeq" id="WP_162450592.1">
    <property type="nucleotide sequence ID" value="NZ_WLZY01000004.1"/>
</dbReference>
<dbReference type="InterPro" id="IPR036890">
    <property type="entry name" value="HATPase_C_sf"/>
</dbReference>
<dbReference type="Gene3D" id="6.10.340.10">
    <property type="match status" value="1"/>
</dbReference>
<feature type="compositionally biased region" description="Low complexity" evidence="12">
    <location>
        <begin position="23"/>
        <end position="38"/>
    </location>
</feature>
<organism evidence="15 16">
    <name type="scientific">Phytoactinopolyspora mesophila</name>
    <dbReference type="NCBI Taxonomy" id="2650750"/>
    <lineage>
        <taxon>Bacteria</taxon>
        <taxon>Bacillati</taxon>
        <taxon>Actinomycetota</taxon>
        <taxon>Actinomycetes</taxon>
        <taxon>Jiangellales</taxon>
        <taxon>Jiangellaceae</taxon>
        <taxon>Phytoactinopolyspora</taxon>
    </lineage>
</organism>
<feature type="compositionally biased region" description="Low complexity" evidence="12">
    <location>
        <begin position="875"/>
        <end position="893"/>
    </location>
</feature>
<feature type="region of interest" description="Disordered" evidence="12">
    <location>
        <begin position="1"/>
        <end position="43"/>
    </location>
</feature>
<evidence type="ECO:0000256" key="11">
    <source>
        <dbReference type="ARBA" id="ARBA00023012"/>
    </source>
</evidence>
<feature type="compositionally biased region" description="Basic and acidic residues" evidence="12">
    <location>
        <begin position="817"/>
        <end position="833"/>
    </location>
</feature>
<dbReference type="GO" id="GO:0005524">
    <property type="term" value="F:ATP binding"/>
    <property type="evidence" value="ECO:0007669"/>
    <property type="project" value="UniProtKB-KW"/>
</dbReference>
<dbReference type="Proteomes" id="UP000460435">
    <property type="component" value="Unassembled WGS sequence"/>
</dbReference>
<evidence type="ECO:0000256" key="3">
    <source>
        <dbReference type="ARBA" id="ARBA00012438"/>
    </source>
</evidence>
<dbReference type="InterPro" id="IPR013587">
    <property type="entry name" value="Nitrate/nitrite_sensing"/>
</dbReference>
<dbReference type="PROSITE" id="PS50109">
    <property type="entry name" value="HIS_KIN"/>
    <property type="match status" value="1"/>
</dbReference>
<evidence type="ECO:0000256" key="5">
    <source>
        <dbReference type="ARBA" id="ARBA00022679"/>
    </source>
</evidence>
<evidence type="ECO:0000256" key="12">
    <source>
        <dbReference type="SAM" id="MobiDB-lite"/>
    </source>
</evidence>
<dbReference type="SUPFAM" id="SSF55874">
    <property type="entry name" value="ATPase domain of HSP90 chaperone/DNA topoisomerase II/histidine kinase"/>
    <property type="match status" value="1"/>
</dbReference>
<dbReference type="InterPro" id="IPR005467">
    <property type="entry name" value="His_kinase_dom"/>
</dbReference>
<dbReference type="GO" id="GO:0000160">
    <property type="term" value="P:phosphorelay signal transduction system"/>
    <property type="evidence" value="ECO:0007669"/>
    <property type="project" value="UniProtKB-KW"/>
</dbReference>
<feature type="transmembrane region" description="Helical" evidence="13">
    <location>
        <begin position="353"/>
        <end position="375"/>
    </location>
</feature>
<dbReference type="EMBL" id="WLZY01000004">
    <property type="protein sequence ID" value="NDL57872.1"/>
    <property type="molecule type" value="Genomic_DNA"/>
</dbReference>
<evidence type="ECO:0000256" key="6">
    <source>
        <dbReference type="ARBA" id="ARBA00022692"/>
    </source>
</evidence>
<evidence type="ECO:0000256" key="4">
    <source>
        <dbReference type="ARBA" id="ARBA00022553"/>
    </source>
</evidence>
<evidence type="ECO:0000256" key="8">
    <source>
        <dbReference type="ARBA" id="ARBA00022777"/>
    </source>
</evidence>
<dbReference type="GO" id="GO:0016020">
    <property type="term" value="C:membrane"/>
    <property type="evidence" value="ECO:0007669"/>
    <property type="project" value="UniProtKB-SubCell"/>
</dbReference>
<evidence type="ECO:0000256" key="2">
    <source>
        <dbReference type="ARBA" id="ARBA00004370"/>
    </source>
</evidence>
<dbReference type="Pfam" id="PF02518">
    <property type="entry name" value="HATPase_c"/>
    <property type="match status" value="1"/>
</dbReference>
<keyword evidence="8" id="KW-0418">Kinase</keyword>
<feature type="compositionally biased region" description="Pro residues" evidence="12">
    <location>
        <begin position="718"/>
        <end position="735"/>
    </location>
</feature>
<dbReference type="Pfam" id="PF00672">
    <property type="entry name" value="HAMP"/>
    <property type="match status" value="1"/>
</dbReference>
<evidence type="ECO:0000313" key="16">
    <source>
        <dbReference type="Proteomes" id="UP000460435"/>
    </source>
</evidence>
<keyword evidence="7" id="KW-0547">Nucleotide-binding</keyword>
<dbReference type="CDD" id="cd00075">
    <property type="entry name" value="HATPase"/>
    <property type="match status" value="1"/>
</dbReference>
<dbReference type="EC" id="2.7.13.3" evidence="3"/>
<evidence type="ECO:0000256" key="13">
    <source>
        <dbReference type="SAM" id="Phobius"/>
    </source>
</evidence>
<evidence type="ECO:0000256" key="1">
    <source>
        <dbReference type="ARBA" id="ARBA00000085"/>
    </source>
</evidence>
<evidence type="ECO:0000256" key="10">
    <source>
        <dbReference type="ARBA" id="ARBA00022989"/>
    </source>
</evidence>
<keyword evidence="9" id="KW-0067">ATP-binding</keyword>
<keyword evidence="4" id="KW-0597">Phosphoprotein</keyword>
<keyword evidence="13" id="KW-0472">Membrane</keyword>
<gene>
    <name evidence="15" type="ORF">F7O44_12375</name>
</gene>
<dbReference type="CDD" id="cd06225">
    <property type="entry name" value="HAMP"/>
    <property type="match status" value="1"/>
</dbReference>
<comment type="caution">
    <text evidence="15">The sequence shown here is derived from an EMBL/GenBank/DDBJ whole genome shotgun (WGS) entry which is preliminary data.</text>
</comment>
<feature type="compositionally biased region" description="Pro residues" evidence="12">
    <location>
        <begin position="744"/>
        <end position="756"/>
    </location>
</feature>
<accession>A0A7K3M4M5</accession>
<feature type="domain" description="Histidine kinase" evidence="14">
    <location>
        <begin position="567"/>
        <end position="673"/>
    </location>
</feature>
<keyword evidence="6 13" id="KW-0812">Transmembrane</keyword>
<dbReference type="SMART" id="SM00387">
    <property type="entry name" value="HATPase_c"/>
    <property type="match status" value="1"/>
</dbReference>
<evidence type="ECO:0000256" key="7">
    <source>
        <dbReference type="ARBA" id="ARBA00022741"/>
    </source>
</evidence>
<dbReference type="PANTHER" id="PTHR44936">
    <property type="entry name" value="SENSOR PROTEIN CREC"/>
    <property type="match status" value="1"/>
</dbReference>
<keyword evidence="5" id="KW-0808">Transferase</keyword>
<dbReference type="PANTHER" id="PTHR44936:SF9">
    <property type="entry name" value="SENSOR PROTEIN CREC"/>
    <property type="match status" value="1"/>
</dbReference>
<keyword evidence="11" id="KW-0902">Two-component regulatory system</keyword>
<dbReference type="SMART" id="SM00304">
    <property type="entry name" value="HAMP"/>
    <property type="match status" value="1"/>
</dbReference>
<reference evidence="15 16" key="1">
    <citation type="submission" date="2019-11" db="EMBL/GenBank/DDBJ databases">
        <authorList>
            <person name="Li X.-J."/>
            <person name="Feng X.-M."/>
        </authorList>
    </citation>
    <scope>NUCLEOTIDE SEQUENCE [LARGE SCALE GENOMIC DNA]</scope>
    <source>
        <strain evidence="15 16">XMNu-373</strain>
    </source>
</reference>
<keyword evidence="10 13" id="KW-1133">Transmembrane helix</keyword>
<dbReference type="AlphaFoldDB" id="A0A7K3M4M5"/>
<feature type="transmembrane region" description="Helical" evidence="13">
    <location>
        <begin position="60"/>
        <end position="79"/>
    </location>
</feature>
<dbReference type="InterPro" id="IPR003660">
    <property type="entry name" value="HAMP_dom"/>
</dbReference>
<comment type="catalytic activity">
    <reaction evidence="1">
        <text>ATP + protein L-histidine = ADP + protein N-phospho-L-histidine.</text>
        <dbReference type="EC" id="2.7.13.3"/>
    </reaction>
</comment>
<feature type="compositionally biased region" description="Polar residues" evidence="12">
    <location>
        <begin position="765"/>
        <end position="789"/>
    </location>
</feature>
<evidence type="ECO:0000256" key="9">
    <source>
        <dbReference type="ARBA" id="ARBA00022840"/>
    </source>
</evidence>
<feature type="region of interest" description="Disordered" evidence="12">
    <location>
        <begin position="910"/>
        <end position="972"/>
    </location>
</feature>
<keyword evidence="16" id="KW-1185">Reference proteome</keyword>
<sequence>MTRTARGRRGTSANPKRARAAHQSPEPATPAEEQPPAQDEGERSSFWHTLLHDRSVRSRVAALVIVPLLGTLVLGALFFKNALDDAGSAGDVEQLATVGVAATDLLHRIQDERDVTGLNQAGATGVGAVGDARDRTDTAIEQLRGSLGDVRAAGPAAASVVEALDEELDQLATHRAQSDESDPAFDAGGASGYHELAEAVRGVVTASGTVVHDGETARLITGLDNITQAVESASMERGLVTFHLTPGEEPSSSLTTNAVVYRGQQDLLLGRYLAGLDDTDQAQGLASRIAGADELTAETIEEIRAGDEVGQSHEQWFESSTERLDTLRSIETEAAETVVDQAASAASGARTTAILSAVAVLIVLALTIFLAVVVARSIVGPLRRLRGAAQQTATKDLPAFVERIHRDGPAAAATFGSGADDAIVAEGNDEIGEVANAFNDVHAMAVRIAADQALLRQNLDTIVVNLSRRTQSLVDRQLGELESLEQRERDPDQLSTLFRIDHMATRVRRHAESLLVLAGVQEMRKQSSSAPVLDVVRTAVGEVEQYPRVKFGVMPTDLVSASAVDDIAHLLAELIDNATEFSSPSTPVRVTSQPLLGGGLRIQVTDSGLGIPAEQLEKLNERLANVGDIDVATSRTLGLYVVARLSAKHGIRVRLEPGSTGGTVAHVDLPANLIHSPLDSDVQLPGHQQHQDPFDAPRAQMPASRADTDPGHTQSFPEPDPFPPPPADRPAPRAPARPAAEPSGFPPPPAQPPAQTPEPAYGAHSFTSDRTPAAETTGQMFAQSAQAKSESPIFESVRSAWFSSESSSDWSSPADAGWRRAAEVLRSAEEAASARHTQPAARPPGHRRARPAAGTQEWPSSTTPSVDAGRVETGAHVTAASETPAAAASSAADVPAMNAAGLPVRRRGASLVPGSIAEQPDSRTSNRPAAPAKSADSVSSTLASLQRGVGRGRQETGGWVPKRPSDPERSRQ</sequence>
<name>A0A7K3M4M5_9ACTN</name>
<protein>
    <recommendedName>
        <fullName evidence="3">histidine kinase</fullName>
        <ecNumber evidence="3">2.7.13.3</ecNumber>
    </recommendedName>
</protein>
<evidence type="ECO:0000313" key="15">
    <source>
        <dbReference type="EMBL" id="NDL57872.1"/>
    </source>
</evidence>
<dbReference type="GO" id="GO:0004673">
    <property type="term" value="F:protein histidine kinase activity"/>
    <property type="evidence" value="ECO:0007669"/>
    <property type="project" value="UniProtKB-EC"/>
</dbReference>
<dbReference type="Pfam" id="PF08376">
    <property type="entry name" value="NIT"/>
    <property type="match status" value="1"/>
</dbReference>
<comment type="subcellular location">
    <subcellularLocation>
        <location evidence="2">Membrane</location>
    </subcellularLocation>
</comment>
<dbReference type="InterPro" id="IPR050980">
    <property type="entry name" value="2C_sensor_his_kinase"/>
</dbReference>